<organism evidence="1 2">
    <name type="scientific">Achromobacter aloeverae</name>
    <dbReference type="NCBI Taxonomy" id="1750518"/>
    <lineage>
        <taxon>Bacteria</taxon>
        <taxon>Pseudomonadati</taxon>
        <taxon>Pseudomonadota</taxon>
        <taxon>Betaproteobacteria</taxon>
        <taxon>Burkholderiales</taxon>
        <taxon>Alcaligenaceae</taxon>
        <taxon>Achromobacter</taxon>
    </lineage>
</organism>
<evidence type="ECO:0008006" key="3">
    <source>
        <dbReference type="Google" id="ProtNLM"/>
    </source>
</evidence>
<dbReference type="InterPro" id="IPR035901">
    <property type="entry name" value="GIY-YIG_endonuc_sf"/>
</dbReference>
<dbReference type="RefSeq" id="WP_129152113.1">
    <property type="nucleotide sequence ID" value="NZ_JBHSDO010000017.1"/>
</dbReference>
<keyword evidence="2" id="KW-1185">Reference proteome</keyword>
<gene>
    <name evidence="1" type="ORF">C7R54_19450</name>
</gene>
<proteinExistence type="predicted"/>
<dbReference type="Proteomes" id="UP000290849">
    <property type="component" value="Unassembled WGS sequence"/>
</dbReference>
<dbReference type="Gene3D" id="3.40.1440.10">
    <property type="entry name" value="GIY-YIG endonuclease"/>
    <property type="match status" value="1"/>
</dbReference>
<dbReference type="EMBL" id="PYAL01000006">
    <property type="protein sequence ID" value="RXN85944.1"/>
    <property type="molecule type" value="Genomic_DNA"/>
</dbReference>
<accession>A0A4Q1HH24</accession>
<comment type="caution">
    <text evidence="1">The sequence shown here is derived from an EMBL/GenBank/DDBJ whole genome shotgun (WGS) entry which is preliminary data.</text>
</comment>
<evidence type="ECO:0000313" key="1">
    <source>
        <dbReference type="EMBL" id="RXN85944.1"/>
    </source>
</evidence>
<protein>
    <recommendedName>
        <fullName evidence="3">GIY-YIG domain-containing protein</fullName>
    </recommendedName>
</protein>
<name>A0A4Q1HH24_9BURK</name>
<dbReference type="AlphaFoldDB" id="A0A4Q1HH24"/>
<dbReference type="OrthoDB" id="9154763at2"/>
<reference evidence="1 2" key="1">
    <citation type="journal article" date="2017" name="Int. J. Syst. Evol. Microbiol.">
        <title>Achromobacter aloeverae sp. nov., isolated from the root of Aloe vera (L.) Burm.f.</title>
        <authorList>
            <person name="Kuncharoen N."/>
            <person name="Muramatsu Y."/>
            <person name="Shibata C."/>
            <person name="Kamakura Y."/>
            <person name="Nakagawa Y."/>
            <person name="Tanasupawat S."/>
        </authorList>
    </citation>
    <scope>NUCLEOTIDE SEQUENCE [LARGE SCALE GENOMIC DNA]</scope>
    <source>
        <strain evidence="1 2">AVA-1</strain>
    </source>
</reference>
<evidence type="ECO:0000313" key="2">
    <source>
        <dbReference type="Proteomes" id="UP000290849"/>
    </source>
</evidence>
<sequence length="156" mass="17774">MEIAVDWDAPVHLKKSKDKARIYDLDLEELPAGPGLYVFARSWGAGFEALYVGRSKSLRGRVKGHLNSLKLMSHIRDAKNGKRVIFTARLAPKRGQQIDKLLALTERALIRHFLAEAHDLVNIQGMRIRRHEFVSQGLKNKSFVPELMYLERGKGE</sequence>